<evidence type="ECO:0000259" key="7">
    <source>
        <dbReference type="Pfam" id="PF04542"/>
    </source>
</evidence>
<gene>
    <name evidence="9" type="ORF">KGMB03357_23210</name>
</gene>
<comment type="similarity">
    <text evidence="1 6">Belongs to the sigma-70 factor family. ECF subfamily.</text>
</comment>
<keyword evidence="2 6" id="KW-0805">Transcription regulation</keyword>
<dbReference type="Gene3D" id="1.10.10.10">
    <property type="entry name" value="Winged helix-like DNA-binding domain superfamily/Winged helix DNA-binding domain"/>
    <property type="match status" value="1"/>
</dbReference>
<organism evidence="9 10">
    <name type="scientific">Anaerotignum faecicola</name>
    <dbReference type="NCBI Taxonomy" id="2358141"/>
    <lineage>
        <taxon>Bacteria</taxon>
        <taxon>Bacillati</taxon>
        <taxon>Bacillota</taxon>
        <taxon>Clostridia</taxon>
        <taxon>Lachnospirales</taxon>
        <taxon>Anaerotignaceae</taxon>
        <taxon>Anaerotignum</taxon>
    </lineage>
</organism>
<name>A0A401LGL8_9FIRM</name>
<dbReference type="InterPro" id="IPR013324">
    <property type="entry name" value="RNA_pol_sigma_r3/r4-like"/>
</dbReference>
<evidence type="ECO:0000256" key="5">
    <source>
        <dbReference type="ARBA" id="ARBA00023163"/>
    </source>
</evidence>
<feature type="domain" description="RNA polymerase sigma-70 region 2" evidence="7">
    <location>
        <begin position="7"/>
        <end position="73"/>
    </location>
</feature>
<dbReference type="Proteomes" id="UP000287361">
    <property type="component" value="Unassembled WGS sequence"/>
</dbReference>
<feature type="domain" description="RNA polymerase sigma factor 70 region 4 type 2" evidence="8">
    <location>
        <begin position="107"/>
        <end position="158"/>
    </location>
</feature>
<dbReference type="SUPFAM" id="SSF88659">
    <property type="entry name" value="Sigma3 and sigma4 domains of RNA polymerase sigma factors"/>
    <property type="match status" value="1"/>
</dbReference>
<keyword evidence="10" id="KW-1185">Reference proteome</keyword>
<dbReference type="Pfam" id="PF04542">
    <property type="entry name" value="Sigma70_r2"/>
    <property type="match status" value="1"/>
</dbReference>
<dbReference type="InterPro" id="IPR039425">
    <property type="entry name" value="RNA_pol_sigma-70-like"/>
</dbReference>
<dbReference type="OrthoDB" id="9795666at2"/>
<dbReference type="GO" id="GO:0006950">
    <property type="term" value="P:response to stress"/>
    <property type="evidence" value="ECO:0007669"/>
    <property type="project" value="UniProtKB-ARBA"/>
</dbReference>
<dbReference type="InterPro" id="IPR013325">
    <property type="entry name" value="RNA_pol_sigma_r2"/>
</dbReference>
<dbReference type="InterPro" id="IPR007627">
    <property type="entry name" value="RNA_pol_sigma70_r2"/>
</dbReference>
<dbReference type="InterPro" id="IPR000838">
    <property type="entry name" value="RNA_pol_sigma70_ECF_CS"/>
</dbReference>
<evidence type="ECO:0000313" key="10">
    <source>
        <dbReference type="Proteomes" id="UP000287361"/>
    </source>
</evidence>
<keyword evidence="5 6" id="KW-0804">Transcription</keyword>
<dbReference type="GO" id="GO:0003677">
    <property type="term" value="F:DNA binding"/>
    <property type="evidence" value="ECO:0007669"/>
    <property type="project" value="UniProtKB-KW"/>
</dbReference>
<reference evidence="9 10" key="1">
    <citation type="submission" date="2018-10" db="EMBL/GenBank/DDBJ databases">
        <title>Draft Genome Sequence of Anaerotignum sp. KCTC 15736.</title>
        <authorList>
            <person name="Choi S.H."/>
            <person name="Kim J.S."/>
            <person name="Kang S.W."/>
            <person name="Lee J.S."/>
            <person name="Park S.H."/>
        </authorList>
    </citation>
    <scope>NUCLEOTIDE SEQUENCE [LARGE SCALE GENOMIC DNA]</scope>
    <source>
        <strain evidence="9 10">KCTC 15736</strain>
    </source>
</reference>
<comment type="caution">
    <text evidence="9">The sequence shown here is derived from an EMBL/GenBank/DDBJ whole genome shotgun (WGS) entry which is preliminary data.</text>
</comment>
<evidence type="ECO:0000256" key="3">
    <source>
        <dbReference type="ARBA" id="ARBA00023082"/>
    </source>
</evidence>
<keyword evidence="3 6" id="KW-0731">Sigma factor</keyword>
<evidence type="ECO:0000256" key="4">
    <source>
        <dbReference type="ARBA" id="ARBA00023125"/>
    </source>
</evidence>
<keyword evidence="4 6" id="KW-0238">DNA-binding</keyword>
<dbReference type="Pfam" id="PF08281">
    <property type="entry name" value="Sigma70_r4_2"/>
    <property type="match status" value="1"/>
</dbReference>
<accession>A0A401LGL8</accession>
<dbReference type="PANTHER" id="PTHR43133">
    <property type="entry name" value="RNA POLYMERASE ECF-TYPE SIGMA FACTO"/>
    <property type="match status" value="1"/>
</dbReference>
<sequence>MKTFESLYRDYYQKVYAFLNRMCADGDLAEDLTQETFLQAYKSLYKFRGECEVFTWLAAIGKHTYFKYLKKKRLHLDAANLDLVAQNYLKGDVSPEEHVSQKDIEKAVRKVVEDIPKKYRDVVVLRVYAELPFSQVAQILRISENSAKVIYFRAKKMLMEVLKDELEM</sequence>
<evidence type="ECO:0000313" key="9">
    <source>
        <dbReference type="EMBL" id="GCB30660.1"/>
    </source>
</evidence>
<dbReference type="AlphaFoldDB" id="A0A401LGL8"/>
<protein>
    <recommendedName>
        <fullName evidence="6">RNA polymerase sigma factor</fullName>
    </recommendedName>
</protein>
<dbReference type="InterPro" id="IPR013249">
    <property type="entry name" value="RNA_pol_sigma70_r4_t2"/>
</dbReference>
<proteinExistence type="inferred from homology"/>
<dbReference type="GO" id="GO:0006352">
    <property type="term" value="P:DNA-templated transcription initiation"/>
    <property type="evidence" value="ECO:0007669"/>
    <property type="project" value="InterPro"/>
</dbReference>
<evidence type="ECO:0000256" key="6">
    <source>
        <dbReference type="RuleBase" id="RU000716"/>
    </source>
</evidence>
<evidence type="ECO:0000256" key="2">
    <source>
        <dbReference type="ARBA" id="ARBA00023015"/>
    </source>
</evidence>
<dbReference type="InterPro" id="IPR036388">
    <property type="entry name" value="WH-like_DNA-bd_sf"/>
</dbReference>
<dbReference type="InterPro" id="IPR014284">
    <property type="entry name" value="RNA_pol_sigma-70_dom"/>
</dbReference>
<dbReference type="PANTHER" id="PTHR43133:SF51">
    <property type="entry name" value="RNA POLYMERASE SIGMA FACTOR"/>
    <property type="match status" value="1"/>
</dbReference>
<dbReference type="EMBL" id="BHVZ01000014">
    <property type="protein sequence ID" value="GCB30660.1"/>
    <property type="molecule type" value="Genomic_DNA"/>
</dbReference>
<dbReference type="SUPFAM" id="SSF88946">
    <property type="entry name" value="Sigma2 domain of RNA polymerase sigma factors"/>
    <property type="match status" value="1"/>
</dbReference>
<evidence type="ECO:0000259" key="8">
    <source>
        <dbReference type="Pfam" id="PF08281"/>
    </source>
</evidence>
<dbReference type="GO" id="GO:0016987">
    <property type="term" value="F:sigma factor activity"/>
    <property type="evidence" value="ECO:0007669"/>
    <property type="project" value="UniProtKB-KW"/>
</dbReference>
<evidence type="ECO:0000256" key="1">
    <source>
        <dbReference type="ARBA" id="ARBA00010641"/>
    </source>
</evidence>
<dbReference type="PROSITE" id="PS01063">
    <property type="entry name" value="SIGMA70_ECF"/>
    <property type="match status" value="1"/>
</dbReference>
<dbReference type="Gene3D" id="1.10.1740.10">
    <property type="match status" value="1"/>
</dbReference>
<dbReference type="NCBIfam" id="TIGR02937">
    <property type="entry name" value="sigma70-ECF"/>
    <property type="match status" value="1"/>
</dbReference>